<name>A0A023E003_9PROT</name>
<dbReference type="AlphaFoldDB" id="A0A023E003"/>
<dbReference type="InterPro" id="IPR051808">
    <property type="entry name" value="Type_IV_pilus_biogenesis"/>
</dbReference>
<evidence type="ECO:0000313" key="4">
    <source>
        <dbReference type="Proteomes" id="UP000024842"/>
    </source>
</evidence>
<dbReference type="OrthoDB" id="9775455at2"/>
<accession>A0A023E003</accession>
<dbReference type="GO" id="GO:0009306">
    <property type="term" value="P:protein secretion"/>
    <property type="evidence" value="ECO:0007669"/>
    <property type="project" value="InterPro"/>
</dbReference>
<dbReference type="EMBL" id="BAUP01000125">
    <property type="protein sequence ID" value="GAJ46700.1"/>
    <property type="molecule type" value="Genomic_DNA"/>
</dbReference>
<evidence type="ECO:0000259" key="2">
    <source>
        <dbReference type="Pfam" id="PF00263"/>
    </source>
</evidence>
<dbReference type="Gene3D" id="1.25.40.10">
    <property type="entry name" value="Tetratricopeptide repeat domain"/>
    <property type="match status" value="1"/>
</dbReference>
<dbReference type="PANTHER" id="PTHR30604">
    <property type="entry name" value="PROTEIN TRANSPORT PROTEIN HOFQ"/>
    <property type="match status" value="1"/>
</dbReference>
<reference evidence="3 4" key="1">
    <citation type="journal article" date="2014" name="FEMS Microbiol. Lett.">
        <title>Draft genome sequences of three Holospora species (Holospora obtusa, Holospora undulata, and Holospora elegans), endonuclear symbiotic bacteria of the ciliate Paramecium caudatum.</title>
        <authorList>
            <person name="Dohra H."/>
            <person name="Tanaka K."/>
            <person name="Suzuki T."/>
            <person name="Fujishima M."/>
            <person name="Suzuki H."/>
        </authorList>
    </citation>
    <scope>NUCLEOTIDE SEQUENCE [LARGE SCALE GENOMIC DNA]</scope>
    <source>
        <strain evidence="3 4">E1</strain>
    </source>
</reference>
<feature type="domain" description="Type II/III secretion system secretin-like" evidence="2">
    <location>
        <begin position="344"/>
        <end position="499"/>
    </location>
</feature>
<dbReference type="InterPro" id="IPR011990">
    <property type="entry name" value="TPR-like_helical_dom_sf"/>
</dbReference>
<evidence type="ECO:0000256" key="1">
    <source>
        <dbReference type="RuleBase" id="RU004003"/>
    </source>
</evidence>
<dbReference type="Proteomes" id="UP000024842">
    <property type="component" value="Unassembled WGS sequence"/>
</dbReference>
<organism evidence="3 4">
    <name type="scientific">Holospora elegans E1</name>
    <dbReference type="NCBI Taxonomy" id="1427503"/>
    <lineage>
        <taxon>Bacteria</taxon>
        <taxon>Pseudomonadati</taxon>
        <taxon>Pseudomonadota</taxon>
        <taxon>Alphaproteobacteria</taxon>
        <taxon>Holosporales</taxon>
        <taxon>Holosporaceae</taxon>
        <taxon>Holospora</taxon>
    </lineage>
</organism>
<comment type="similarity">
    <text evidence="1">Belongs to the bacterial secretin family.</text>
</comment>
<comment type="caution">
    <text evidence="3">The sequence shown here is derived from an EMBL/GenBank/DDBJ whole genome shotgun (WGS) entry which is preliminary data.</text>
</comment>
<proteinExistence type="inferred from homology"/>
<dbReference type="PANTHER" id="PTHR30604:SF1">
    <property type="entry name" value="DNA UTILIZATION PROTEIN HOFQ"/>
    <property type="match status" value="1"/>
</dbReference>
<evidence type="ECO:0000313" key="3">
    <source>
        <dbReference type="EMBL" id="GAJ46700.1"/>
    </source>
</evidence>
<dbReference type="InterPro" id="IPR004846">
    <property type="entry name" value="T2SS/T3SS_dom"/>
</dbReference>
<gene>
    <name evidence="3" type="primary">pulD</name>
    <name evidence="3" type="ORF">HE1_01039</name>
</gene>
<keyword evidence="4" id="KW-1185">Reference proteome</keyword>
<dbReference type="Pfam" id="PF00263">
    <property type="entry name" value="Secretin"/>
    <property type="match status" value="1"/>
</dbReference>
<dbReference type="STRING" id="1427503.HE1_01039"/>
<protein>
    <submittedName>
        <fullName evidence="3">Pullulanase secretion envelope PulD</fullName>
    </submittedName>
</protein>
<sequence>MKRLYPFVAALFLEIWIGGCSSPVEEINEVIVKKLAPMLPNFFSVPQFMRILKEEGVNSVSRYVNSALQVAPKNAALHFLNGFLYEEMERMGDKGKDALAGIAYKAAYGLDPSNALGCYLYGSHKLRLGEYAEAQQFLTYSHMLNPKSVDTLYGLAYSSYYLRDLPVALSSIRSALKLKPNMPEIQRAAAIIFAACGQKSDALKALSCYGRCVRINSHLYQKVKERVDQWLSIAALAQEKSSQCTSVPKEKPIAESNEPESLFIDCYIVFMQDETYTLQGNNFLEQLAVSVGSGSFALAGVTRSLKRTTSTGKVNPVTGSWGKSFAFEVNSLGATYSLNIANAQQRCVDLVARPTLTTIVGKTATFEDGLVFSAATEGSNGGAIINVPTGTNISITPRQITESDEVIMDVSLGASTFSAAPDANLSISDQLVERTIGSTTSTAKALIGQTIVIAGSNEIVTSSNETEMPGLGSIPVIQYFFKQRTNNQVRRNILYLITVRRSIEKKKKISSLLIPSQAQTLLKRTGFWSLGEHTTMFYILQFLERSPIFADFRSGDLAEPINGFSIMSLEEKLSTLARFLYF</sequence>
<dbReference type="SUPFAM" id="SSF48452">
    <property type="entry name" value="TPR-like"/>
    <property type="match status" value="1"/>
</dbReference>